<keyword evidence="1" id="KW-0732">Signal</keyword>
<dbReference type="GeneID" id="20204478"/>
<keyword evidence="4" id="KW-1185">Reference proteome</keyword>
<evidence type="ECO:0008006" key="5">
    <source>
        <dbReference type="Google" id="ProtNLM"/>
    </source>
</evidence>
<dbReference type="EMBL" id="AMQM01004498">
    <property type="status" value="NOT_ANNOTATED_CDS"/>
    <property type="molecule type" value="Genomic_DNA"/>
</dbReference>
<organism evidence="3 4">
    <name type="scientific">Helobdella robusta</name>
    <name type="common">Californian leech</name>
    <dbReference type="NCBI Taxonomy" id="6412"/>
    <lineage>
        <taxon>Eukaryota</taxon>
        <taxon>Metazoa</taxon>
        <taxon>Spiralia</taxon>
        <taxon>Lophotrochozoa</taxon>
        <taxon>Annelida</taxon>
        <taxon>Clitellata</taxon>
        <taxon>Hirudinea</taxon>
        <taxon>Rhynchobdellida</taxon>
        <taxon>Glossiphoniidae</taxon>
        <taxon>Helobdella</taxon>
    </lineage>
</organism>
<evidence type="ECO:0000256" key="1">
    <source>
        <dbReference type="SAM" id="SignalP"/>
    </source>
</evidence>
<reference evidence="2 4" key="2">
    <citation type="journal article" date="2013" name="Nature">
        <title>Insights into bilaterian evolution from three spiralian genomes.</title>
        <authorList>
            <person name="Simakov O."/>
            <person name="Marletaz F."/>
            <person name="Cho S.J."/>
            <person name="Edsinger-Gonzales E."/>
            <person name="Havlak P."/>
            <person name="Hellsten U."/>
            <person name="Kuo D.H."/>
            <person name="Larsson T."/>
            <person name="Lv J."/>
            <person name="Arendt D."/>
            <person name="Savage R."/>
            <person name="Osoegawa K."/>
            <person name="de Jong P."/>
            <person name="Grimwood J."/>
            <person name="Chapman J.A."/>
            <person name="Shapiro H."/>
            <person name="Aerts A."/>
            <person name="Otillar R.P."/>
            <person name="Terry A.Y."/>
            <person name="Boore J.L."/>
            <person name="Grigoriev I.V."/>
            <person name="Lindberg D.R."/>
            <person name="Seaver E.C."/>
            <person name="Weisblat D.A."/>
            <person name="Putnam N.H."/>
            <person name="Rokhsar D.S."/>
        </authorList>
    </citation>
    <scope>NUCLEOTIDE SEQUENCE</scope>
</reference>
<dbReference type="EnsemblMetazoa" id="HelroT173284">
    <property type="protein sequence ID" value="HelroP173284"/>
    <property type="gene ID" value="HelroG173284"/>
</dbReference>
<sequence>MSQLHCKLLIWMLSFVLRLMMTANFVSTLSCYDCLNCEDSATGAAECADTDTMTCVYGAGYFVNGTRAFLRKCYPTQYDDGKAKCDTKPSMDYGQVTYYNISYCKCTDNLCNGKKLEEITTKVTTEVTTKVTTAVTPETETTSPKKCACDVLAPTATSTLAFLFLTVLLIL</sequence>
<dbReference type="PROSITE" id="PS51257">
    <property type="entry name" value="PROKAR_LIPOPROTEIN"/>
    <property type="match status" value="1"/>
</dbReference>
<evidence type="ECO:0000313" key="4">
    <source>
        <dbReference type="Proteomes" id="UP000015101"/>
    </source>
</evidence>
<reference evidence="3" key="3">
    <citation type="submission" date="2015-06" db="UniProtKB">
        <authorList>
            <consortium name="EnsemblMetazoa"/>
        </authorList>
    </citation>
    <scope>IDENTIFICATION</scope>
</reference>
<protein>
    <recommendedName>
        <fullName evidence="5">UPAR/Ly6 domain-containing protein</fullName>
    </recommendedName>
</protein>
<dbReference type="CTD" id="20204478"/>
<evidence type="ECO:0000313" key="2">
    <source>
        <dbReference type="EMBL" id="ESO03580.1"/>
    </source>
</evidence>
<dbReference type="KEGG" id="hro:HELRODRAFT_173284"/>
<feature type="chain" id="PRO_5010980326" description="UPAR/Ly6 domain-containing protein" evidence="1">
    <location>
        <begin position="29"/>
        <end position="171"/>
    </location>
</feature>
<reference evidence="4" key="1">
    <citation type="submission" date="2012-12" db="EMBL/GenBank/DDBJ databases">
        <authorList>
            <person name="Hellsten U."/>
            <person name="Grimwood J."/>
            <person name="Chapman J.A."/>
            <person name="Shapiro H."/>
            <person name="Aerts A."/>
            <person name="Otillar R.P."/>
            <person name="Terry A.Y."/>
            <person name="Boore J.L."/>
            <person name="Simakov O."/>
            <person name="Marletaz F."/>
            <person name="Cho S.-J."/>
            <person name="Edsinger-Gonzales E."/>
            <person name="Havlak P."/>
            <person name="Kuo D.-H."/>
            <person name="Larsson T."/>
            <person name="Lv J."/>
            <person name="Arendt D."/>
            <person name="Savage R."/>
            <person name="Osoegawa K."/>
            <person name="de Jong P."/>
            <person name="Lindberg D.R."/>
            <person name="Seaver E.C."/>
            <person name="Weisblat D.A."/>
            <person name="Putnam N.H."/>
            <person name="Grigoriev I.V."/>
            <person name="Rokhsar D.S."/>
        </authorList>
    </citation>
    <scope>NUCLEOTIDE SEQUENCE</scope>
</reference>
<proteinExistence type="predicted"/>
<dbReference type="EMBL" id="KB096590">
    <property type="protein sequence ID" value="ESO03580.1"/>
    <property type="molecule type" value="Genomic_DNA"/>
</dbReference>
<dbReference type="RefSeq" id="XP_009018137.1">
    <property type="nucleotide sequence ID" value="XM_009019889.1"/>
</dbReference>
<gene>
    <name evidence="3" type="primary">20204478</name>
    <name evidence="2" type="ORF">HELRODRAFT_173284</name>
</gene>
<evidence type="ECO:0000313" key="3">
    <source>
        <dbReference type="EnsemblMetazoa" id="HelroP173284"/>
    </source>
</evidence>
<name>T1F6M9_HELRO</name>
<dbReference type="InParanoid" id="T1F6M9"/>
<dbReference type="Proteomes" id="UP000015101">
    <property type="component" value="Unassembled WGS sequence"/>
</dbReference>
<dbReference type="HOGENOM" id="CLU_1564562_0_0_1"/>
<dbReference type="AlphaFoldDB" id="T1F6M9"/>
<feature type="signal peptide" evidence="1">
    <location>
        <begin position="1"/>
        <end position="28"/>
    </location>
</feature>
<accession>T1F6M9</accession>